<dbReference type="Gene3D" id="1.10.10.10">
    <property type="entry name" value="Winged helix-like DNA-binding domain superfamily/Winged helix DNA-binding domain"/>
    <property type="match status" value="1"/>
</dbReference>
<comment type="caution">
    <text evidence="2">The sequence shown here is derived from an EMBL/GenBank/DDBJ whole genome shotgun (WGS) entry which is preliminary data.</text>
</comment>
<dbReference type="InterPro" id="IPR006497">
    <property type="entry name" value="Phage_lambda_VrpO_N"/>
</dbReference>
<evidence type="ECO:0000313" key="2">
    <source>
        <dbReference type="EMBL" id="GAA3721246.1"/>
    </source>
</evidence>
<dbReference type="Proteomes" id="UP001501479">
    <property type="component" value="Unassembled WGS sequence"/>
</dbReference>
<name>A0ABP7EMY1_9GAMM</name>
<dbReference type="InterPro" id="IPR036388">
    <property type="entry name" value="WH-like_DNA-bd_sf"/>
</dbReference>
<evidence type="ECO:0000259" key="1">
    <source>
        <dbReference type="Pfam" id="PF04492"/>
    </source>
</evidence>
<proteinExistence type="predicted"/>
<protein>
    <recommendedName>
        <fullName evidence="1">Bacteriophage lambda Replication protein O N-terminal domain-containing protein</fullName>
    </recommendedName>
</protein>
<evidence type="ECO:0000313" key="3">
    <source>
        <dbReference type="Proteomes" id="UP001501479"/>
    </source>
</evidence>
<keyword evidence="3" id="KW-1185">Reference proteome</keyword>
<dbReference type="NCBIfam" id="TIGR01610">
    <property type="entry name" value="phage_O_Nterm"/>
    <property type="match status" value="1"/>
</dbReference>
<gene>
    <name evidence="2" type="ORF">GCM10022421_32270</name>
</gene>
<organism evidence="2 3">
    <name type="scientific">Oceanisphaera sediminis</name>
    <dbReference type="NCBI Taxonomy" id="981381"/>
    <lineage>
        <taxon>Bacteria</taxon>
        <taxon>Pseudomonadati</taxon>
        <taxon>Pseudomonadota</taxon>
        <taxon>Gammaproteobacteria</taxon>
        <taxon>Aeromonadales</taxon>
        <taxon>Aeromonadaceae</taxon>
        <taxon>Oceanisphaera</taxon>
    </lineage>
</organism>
<accession>A0ABP7EMY1</accession>
<dbReference type="Pfam" id="PF04492">
    <property type="entry name" value="Phage_rep_O"/>
    <property type="match status" value="1"/>
</dbReference>
<feature type="domain" description="Bacteriophage lambda Replication protein O N-terminal" evidence="1">
    <location>
        <begin position="1"/>
        <end position="98"/>
    </location>
</feature>
<dbReference type="EMBL" id="BAABDS010000046">
    <property type="protein sequence ID" value="GAA3721246.1"/>
    <property type="molecule type" value="Genomic_DNA"/>
</dbReference>
<sequence length="295" mass="33551">MANVDNGFVRTATEIQKAKCRLRLAGREHNVLEAIILSTYGWNKSKDRVTNTYLARLCDLDDAAVSRALASLAKRKIITLEKQGIMKVVGINKHLDEWIYQREPQKKDSKKLVNFDKTLVDSDKKPCRFRQKELSETSNTIDSHTINKDLKPFSSQLAVARPDTEVATRVIPDAAVQTPNGKSWGSQDDLTAVQWIYKRVLVNNPTQNTPNWADWANTVRLMRQLDGRTHQDICALFDWASRDEFWRTNVLSPAKLRKHWDTLAARMIKGAPNQGGNSGMVDPEDTSWINGDWGY</sequence>
<reference evidence="3" key="1">
    <citation type="journal article" date="2019" name="Int. J. Syst. Evol. Microbiol.">
        <title>The Global Catalogue of Microorganisms (GCM) 10K type strain sequencing project: providing services to taxonomists for standard genome sequencing and annotation.</title>
        <authorList>
            <consortium name="The Broad Institute Genomics Platform"/>
            <consortium name="The Broad Institute Genome Sequencing Center for Infectious Disease"/>
            <person name="Wu L."/>
            <person name="Ma J."/>
        </authorList>
    </citation>
    <scope>NUCLEOTIDE SEQUENCE [LARGE SCALE GENOMIC DNA]</scope>
    <source>
        <strain evidence="3">JCM 17329</strain>
    </source>
</reference>